<sequence length="66" mass="7375">MKQERTDRHTALKVEKGLIIQRCSSTQDAAQYLLARGVPMHVAVRVLTTTQRRDMSRAGALPGQAR</sequence>
<evidence type="ECO:0000313" key="2">
    <source>
        <dbReference type="Proteomes" id="UP001198701"/>
    </source>
</evidence>
<reference evidence="1 2" key="1">
    <citation type="submission" date="2021-11" db="EMBL/GenBank/DDBJ databases">
        <authorList>
            <person name="Huq M.A."/>
        </authorList>
    </citation>
    <scope>NUCLEOTIDE SEQUENCE [LARGE SCALE GENOMIC DNA]</scope>
    <source>
        <strain evidence="1 2">MAHUQ-52</strain>
    </source>
</reference>
<protein>
    <submittedName>
        <fullName evidence="1">Uncharacterized protein</fullName>
    </submittedName>
</protein>
<keyword evidence="2" id="KW-1185">Reference proteome</keyword>
<organism evidence="1 2">
    <name type="scientific">Massilia agrisoli</name>
    <dbReference type="NCBI Taxonomy" id="2892444"/>
    <lineage>
        <taxon>Bacteria</taxon>
        <taxon>Pseudomonadati</taxon>
        <taxon>Pseudomonadota</taxon>
        <taxon>Betaproteobacteria</taxon>
        <taxon>Burkholderiales</taxon>
        <taxon>Oxalobacteraceae</taxon>
        <taxon>Telluria group</taxon>
        <taxon>Massilia</taxon>
    </lineage>
</organism>
<name>A0ABS8IMF7_9BURK</name>
<evidence type="ECO:0000313" key="1">
    <source>
        <dbReference type="EMBL" id="MCC6069486.1"/>
    </source>
</evidence>
<accession>A0ABS8IMF7</accession>
<proteinExistence type="predicted"/>
<comment type="caution">
    <text evidence="1">The sequence shown here is derived from an EMBL/GenBank/DDBJ whole genome shotgun (WGS) entry which is preliminary data.</text>
</comment>
<dbReference type="Proteomes" id="UP001198701">
    <property type="component" value="Unassembled WGS sequence"/>
</dbReference>
<dbReference type="EMBL" id="JAJHPV010000002">
    <property type="protein sequence ID" value="MCC6069486.1"/>
    <property type="molecule type" value="Genomic_DNA"/>
</dbReference>
<dbReference type="RefSeq" id="WP_229430420.1">
    <property type="nucleotide sequence ID" value="NZ_JAJHPV010000002.1"/>
</dbReference>
<gene>
    <name evidence="1" type="ORF">LMJ30_00745</name>
</gene>